<gene>
    <name evidence="1" type="ORF">J2Y00_002463</name>
</gene>
<protein>
    <submittedName>
        <fullName evidence="1">Uncharacterized protein</fullName>
    </submittedName>
</protein>
<name>A0AAE3XD52_9DEIO</name>
<accession>A0AAE3XD52</accession>
<dbReference type="RefSeq" id="WP_309853593.1">
    <property type="nucleotide sequence ID" value="NZ_JAVDQJ010000004.1"/>
</dbReference>
<comment type="caution">
    <text evidence="1">The sequence shown here is derived from an EMBL/GenBank/DDBJ whole genome shotgun (WGS) entry which is preliminary data.</text>
</comment>
<dbReference type="EMBL" id="JAVDQK010000005">
    <property type="protein sequence ID" value="MDR6218866.1"/>
    <property type="molecule type" value="Genomic_DNA"/>
</dbReference>
<sequence length="112" mass="12433">MIIEGTAPGDTHPDEHELDFSDVTWCMHDLGHTTGPDFQTLACRGDTVRDGTEAVREGLITHLLAFKEFTEITGVKFTRAERTLIEQTRVEALEADEPGPMTAEFPGEFPDD</sequence>
<reference evidence="1" key="1">
    <citation type="submission" date="2023-07" db="EMBL/GenBank/DDBJ databases">
        <title>Sorghum-associated microbial communities from plants grown in Nebraska, USA.</title>
        <authorList>
            <person name="Schachtman D."/>
        </authorList>
    </citation>
    <scope>NUCLEOTIDE SEQUENCE</scope>
    <source>
        <strain evidence="1">BE330</strain>
    </source>
</reference>
<dbReference type="Proteomes" id="UP001185331">
    <property type="component" value="Unassembled WGS sequence"/>
</dbReference>
<dbReference type="AlphaFoldDB" id="A0AAE3XD52"/>
<evidence type="ECO:0000313" key="2">
    <source>
        <dbReference type="Proteomes" id="UP001185331"/>
    </source>
</evidence>
<proteinExistence type="predicted"/>
<evidence type="ECO:0000313" key="1">
    <source>
        <dbReference type="EMBL" id="MDR6218866.1"/>
    </source>
</evidence>
<organism evidence="1 2">
    <name type="scientific">Deinococcus soli</name>
    <name type="common">ex Cha et al. 2016</name>
    <dbReference type="NCBI Taxonomy" id="1309411"/>
    <lineage>
        <taxon>Bacteria</taxon>
        <taxon>Thermotogati</taxon>
        <taxon>Deinococcota</taxon>
        <taxon>Deinococci</taxon>
        <taxon>Deinococcales</taxon>
        <taxon>Deinococcaceae</taxon>
        <taxon>Deinococcus</taxon>
    </lineage>
</organism>